<feature type="compositionally biased region" description="Polar residues" evidence="1">
    <location>
        <begin position="24"/>
        <end position="36"/>
    </location>
</feature>
<proteinExistence type="predicted"/>
<evidence type="ECO:0000313" key="3">
    <source>
        <dbReference type="Proteomes" id="UP000729402"/>
    </source>
</evidence>
<dbReference type="AlphaFoldDB" id="A0A8J5THU4"/>
<dbReference type="EMBL" id="JAAALK010000082">
    <property type="protein sequence ID" value="KAG8084023.1"/>
    <property type="molecule type" value="Genomic_DNA"/>
</dbReference>
<accession>A0A8J5THU4</accession>
<dbReference type="Proteomes" id="UP000729402">
    <property type="component" value="Unassembled WGS sequence"/>
</dbReference>
<feature type="region of interest" description="Disordered" evidence="1">
    <location>
        <begin position="1"/>
        <end position="51"/>
    </location>
</feature>
<keyword evidence="3" id="KW-1185">Reference proteome</keyword>
<organism evidence="2 3">
    <name type="scientific">Zizania palustris</name>
    <name type="common">Northern wild rice</name>
    <dbReference type="NCBI Taxonomy" id="103762"/>
    <lineage>
        <taxon>Eukaryota</taxon>
        <taxon>Viridiplantae</taxon>
        <taxon>Streptophyta</taxon>
        <taxon>Embryophyta</taxon>
        <taxon>Tracheophyta</taxon>
        <taxon>Spermatophyta</taxon>
        <taxon>Magnoliopsida</taxon>
        <taxon>Liliopsida</taxon>
        <taxon>Poales</taxon>
        <taxon>Poaceae</taxon>
        <taxon>BOP clade</taxon>
        <taxon>Oryzoideae</taxon>
        <taxon>Oryzeae</taxon>
        <taxon>Zizaniinae</taxon>
        <taxon>Zizania</taxon>
    </lineage>
</organism>
<sequence length="126" mass="13669">MAPHHSSSVVEAVPKATHPRQNKNSHASPMQTQGSLASEEEPHDKLGEADLDFNSKLEDFIKQVSAALPQPILNEPLKKLTALFKHPISPSVIQAIKELVSFGGGEALLKGIEKKNMKATPQQMEA</sequence>
<evidence type="ECO:0000313" key="2">
    <source>
        <dbReference type="EMBL" id="KAG8084023.1"/>
    </source>
</evidence>
<gene>
    <name evidence="2" type="ORF">GUJ93_ZPchr0010g10694</name>
</gene>
<feature type="compositionally biased region" description="Basic and acidic residues" evidence="1">
    <location>
        <begin position="40"/>
        <end position="51"/>
    </location>
</feature>
<evidence type="ECO:0000256" key="1">
    <source>
        <dbReference type="SAM" id="MobiDB-lite"/>
    </source>
</evidence>
<reference evidence="2" key="2">
    <citation type="submission" date="2021-02" db="EMBL/GenBank/DDBJ databases">
        <authorList>
            <person name="Kimball J.A."/>
            <person name="Haas M.W."/>
            <person name="Macchietto M."/>
            <person name="Kono T."/>
            <person name="Duquette J."/>
            <person name="Shao M."/>
        </authorList>
    </citation>
    <scope>NUCLEOTIDE SEQUENCE</scope>
    <source>
        <tissue evidence="2">Fresh leaf tissue</tissue>
    </source>
</reference>
<name>A0A8J5THU4_ZIZPA</name>
<protein>
    <submittedName>
        <fullName evidence="2">Uncharacterized protein</fullName>
    </submittedName>
</protein>
<reference evidence="2" key="1">
    <citation type="journal article" date="2021" name="bioRxiv">
        <title>Whole Genome Assembly and Annotation of Northern Wild Rice, Zizania palustris L., Supports a Whole Genome Duplication in the Zizania Genus.</title>
        <authorList>
            <person name="Haas M."/>
            <person name="Kono T."/>
            <person name="Macchietto M."/>
            <person name="Millas R."/>
            <person name="McGilp L."/>
            <person name="Shao M."/>
            <person name="Duquette J."/>
            <person name="Hirsch C.N."/>
            <person name="Kimball J."/>
        </authorList>
    </citation>
    <scope>NUCLEOTIDE SEQUENCE</scope>
    <source>
        <tissue evidence="2">Fresh leaf tissue</tissue>
    </source>
</reference>
<comment type="caution">
    <text evidence="2">The sequence shown here is derived from an EMBL/GenBank/DDBJ whole genome shotgun (WGS) entry which is preliminary data.</text>
</comment>